<evidence type="ECO:0000259" key="4">
    <source>
        <dbReference type="PROSITE" id="PS51387"/>
    </source>
</evidence>
<comment type="caution">
    <text evidence="5">The sequence shown here is derived from an EMBL/GenBank/DDBJ whole genome shotgun (WGS) entry which is preliminary data.</text>
</comment>
<dbReference type="Proteomes" id="UP001239445">
    <property type="component" value="Unassembled WGS sequence"/>
</dbReference>
<comment type="similarity">
    <text evidence="1">Belongs to the oxygen-dependent FAD-linked oxidoreductase family.</text>
</comment>
<reference evidence="5" key="1">
    <citation type="submission" date="2023-06" db="EMBL/GenBank/DDBJ databases">
        <title>Genome-scale phylogeny and comparative genomics of the fungal order Sordariales.</title>
        <authorList>
            <consortium name="Lawrence Berkeley National Laboratory"/>
            <person name="Hensen N."/>
            <person name="Bonometti L."/>
            <person name="Westerberg I."/>
            <person name="Brannstrom I.O."/>
            <person name="Guillou S."/>
            <person name="Cros-Aarteil S."/>
            <person name="Calhoun S."/>
            <person name="Haridas S."/>
            <person name="Kuo A."/>
            <person name="Mondo S."/>
            <person name="Pangilinan J."/>
            <person name="Riley R."/>
            <person name="Labutti K."/>
            <person name="Andreopoulos B."/>
            <person name="Lipzen A."/>
            <person name="Chen C."/>
            <person name="Yanf M."/>
            <person name="Daum C."/>
            <person name="Ng V."/>
            <person name="Clum A."/>
            <person name="Steindorff A."/>
            <person name="Ohm R."/>
            <person name="Martin F."/>
            <person name="Silar P."/>
            <person name="Natvig D."/>
            <person name="Lalanne C."/>
            <person name="Gautier V."/>
            <person name="Ament-Velasquez S.L."/>
            <person name="Kruys A."/>
            <person name="Hutchinson M.I."/>
            <person name="Powell A.J."/>
            <person name="Barry K."/>
            <person name="Miller A.N."/>
            <person name="Grigoriev I.V."/>
            <person name="Debuchy R."/>
            <person name="Gladieux P."/>
            <person name="Thoren M.H."/>
            <person name="Johannesson H."/>
        </authorList>
    </citation>
    <scope>NUCLEOTIDE SEQUENCE</scope>
    <source>
        <strain evidence="5">PSN4</strain>
    </source>
</reference>
<feature type="domain" description="FAD-binding PCMH-type" evidence="4">
    <location>
        <begin position="151"/>
        <end position="329"/>
    </location>
</feature>
<evidence type="ECO:0000256" key="2">
    <source>
        <dbReference type="ARBA" id="ARBA00023002"/>
    </source>
</evidence>
<dbReference type="InterPro" id="IPR016166">
    <property type="entry name" value="FAD-bd_PCMH"/>
</dbReference>
<evidence type="ECO:0000256" key="1">
    <source>
        <dbReference type="ARBA" id="ARBA00005466"/>
    </source>
</evidence>
<evidence type="ECO:0000313" key="6">
    <source>
        <dbReference type="Proteomes" id="UP001239445"/>
    </source>
</evidence>
<sequence>MLLLKIFLASALIVAPGVLSVSVNFPYESVQLNTADIRRNPALRYGNPVETPDPDADLPHCRAWPGSHDWPAADEWTKLNTSLNGALLRPDPPAAACYPSDARYNATTCRWLLGQARQTGFWIDDPLVVLTQWPQGSTCPAVMDAKGNCTRGGFPEYVVNATTAKHIQAAVNFARNKNVRLVIKNTGHDFGGRSMGGGSISVWVHPLKNIEFIPKYTTDSYEGMAVRVGAGVESWEMANFMAEHNITVLTPATTVGMAGGWIAAGGHGGLTSKLGLGSDQVLSINVVTADGKFITADPDTNDDLWWALRGGGPSAFGIVTSVVMRAFPPIRSTSMSVGFSVNPNLPNTARPTSNATSTAGPRLGSSTLTNVTAFWTGVKQTYRHCLQANALGGFCFSYIYPLGNSSFTFTHSFSVPSITPTELTSLIQPLFDSLNTLGIDIPLPRMPPNMTTIPRPPPGAFQGFRGGGDAPINTRYRSRLFPRANYASDALYDRTWTAIRHSIEEGGYTFHGIGYTPTREVAGPLGADSAVNPAWRVAALHASLMETQPAGGMTAAEARERDARAAKYLDLWREVTPGSGAYLNEGDPMEPNWQASFYGDNYDRLVEIKRRRDPWGVFWAQTTPGSEGWDVKVLDGYPGSQNGRLCRAWV</sequence>
<accession>A0AAJ0FCY0</accession>
<keyword evidence="6" id="KW-1185">Reference proteome</keyword>
<dbReference type="Pfam" id="PF08031">
    <property type="entry name" value="BBE"/>
    <property type="match status" value="1"/>
</dbReference>
<dbReference type="AlphaFoldDB" id="A0AAJ0FCY0"/>
<dbReference type="GO" id="GO:0016491">
    <property type="term" value="F:oxidoreductase activity"/>
    <property type="evidence" value="ECO:0007669"/>
    <property type="project" value="UniProtKB-KW"/>
</dbReference>
<dbReference type="InterPro" id="IPR016169">
    <property type="entry name" value="FAD-bd_PCMH_sub2"/>
</dbReference>
<dbReference type="PANTHER" id="PTHR13878">
    <property type="entry name" value="GULONOLACTONE OXIDASE"/>
    <property type="match status" value="1"/>
</dbReference>
<feature type="signal peptide" evidence="3">
    <location>
        <begin position="1"/>
        <end position="20"/>
    </location>
</feature>
<evidence type="ECO:0000313" key="5">
    <source>
        <dbReference type="EMBL" id="KAK1757004.1"/>
    </source>
</evidence>
<name>A0AAJ0FCY0_9PEZI</name>
<dbReference type="SUPFAM" id="SSF56176">
    <property type="entry name" value="FAD-binding/transporter-associated domain-like"/>
    <property type="match status" value="1"/>
</dbReference>
<dbReference type="Gene3D" id="3.30.465.10">
    <property type="match status" value="2"/>
</dbReference>
<dbReference type="InterPro" id="IPR050432">
    <property type="entry name" value="FAD-linked_Oxidoreductases_BP"/>
</dbReference>
<dbReference type="PROSITE" id="PS51387">
    <property type="entry name" value="FAD_PCMH"/>
    <property type="match status" value="1"/>
</dbReference>
<dbReference type="EMBL" id="MU839831">
    <property type="protein sequence ID" value="KAK1757004.1"/>
    <property type="molecule type" value="Genomic_DNA"/>
</dbReference>
<feature type="chain" id="PRO_5042565452" evidence="3">
    <location>
        <begin position="21"/>
        <end position="650"/>
    </location>
</feature>
<evidence type="ECO:0000256" key="3">
    <source>
        <dbReference type="SAM" id="SignalP"/>
    </source>
</evidence>
<dbReference type="InterPro" id="IPR036318">
    <property type="entry name" value="FAD-bd_PCMH-like_sf"/>
</dbReference>
<dbReference type="InterPro" id="IPR006094">
    <property type="entry name" value="Oxid_FAD_bind_N"/>
</dbReference>
<dbReference type="GO" id="GO:0071949">
    <property type="term" value="F:FAD binding"/>
    <property type="evidence" value="ECO:0007669"/>
    <property type="project" value="InterPro"/>
</dbReference>
<proteinExistence type="inferred from homology"/>
<gene>
    <name evidence="5" type="ORF">QBC47DRAFT_298338</name>
</gene>
<dbReference type="InterPro" id="IPR012951">
    <property type="entry name" value="BBE"/>
</dbReference>
<keyword evidence="2" id="KW-0560">Oxidoreductase</keyword>
<keyword evidence="3" id="KW-0732">Signal</keyword>
<dbReference type="PANTHER" id="PTHR13878:SF91">
    <property type="entry name" value="FAD BINDING DOMAIN PROTEIN (AFU_ORTHOLOGUE AFUA_6G12070)-RELATED"/>
    <property type="match status" value="1"/>
</dbReference>
<protein>
    <submittedName>
        <fullName evidence="5">6-hydroxy-D-nicotine oxidase</fullName>
    </submittedName>
</protein>
<dbReference type="Pfam" id="PF01565">
    <property type="entry name" value="FAD_binding_4"/>
    <property type="match status" value="1"/>
</dbReference>
<organism evidence="5 6">
    <name type="scientific">Echria macrotheca</name>
    <dbReference type="NCBI Taxonomy" id="438768"/>
    <lineage>
        <taxon>Eukaryota</taxon>
        <taxon>Fungi</taxon>
        <taxon>Dikarya</taxon>
        <taxon>Ascomycota</taxon>
        <taxon>Pezizomycotina</taxon>
        <taxon>Sordariomycetes</taxon>
        <taxon>Sordariomycetidae</taxon>
        <taxon>Sordariales</taxon>
        <taxon>Schizotheciaceae</taxon>
        <taxon>Echria</taxon>
    </lineage>
</organism>